<organism evidence="5 6">
    <name type="scientific">Oryzomonas sagensis</name>
    <dbReference type="NCBI Taxonomy" id="2603857"/>
    <lineage>
        <taxon>Bacteria</taxon>
        <taxon>Pseudomonadati</taxon>
        <taxon>Thermodesulfobacteriota</taxon>
        <taxon>Desulfuromonadia</taxon>
        <taxon>Geobacterales</taxon>
        <taxon>Geobacteraceae</taxon>
        <taxon>Oryzomonas</taxon>
    </lineage>
</organism>
<keyword evidence="1" id="KW-0547">Nucleotide-binding</keyword>
<dbReference type="PANTHER" id="PTHR42855">
    <property type="entry name" value="ABC TRANSPORTER ATP-BINDING SUBUNIT"/>
    <property type="match status" value="1"/>
</dbReference>
<comment type="caution">
    <text evidence="5">The sequence shown here is derived from an EMBL/GenBank/DDBJ whole genome shotgun (WGS) entry which is preliminary data.</text>
</comment>
<feature type="compositionally biased region" description="Basic and acidic residues" evidence="3">
    <location>
        <begin position="570"/>
        <end position="592"/>
    </location>
</feature>
<gene>
    <name evidence="5" type="ORF">F6V30_03875</name>
</gene>
<dbReference type="Pfam" id="PF12848">
    <property type="entry name" value="ABC_tran_Xtn"/>
    <property type="match status" value="1"/>
</dbReference>
<dbReference type="PROSITE" id="PS50893">
    <property type="entry name" value="ABC_TRANSPORTER_2"/>
    <property type="match status" value="2"/>
</dbReference>
<dbReference type="SMART" id="SM00382">
    <property type="entry name" value="AAA"/>
    <property type="match status" value="2"/>
</dbReference>
<accession>A0ABQ6TRR4</accession>
<feature type="domain" description="ABC transporter" evidence="4">
    <location>
        <begin position="2"/>
        <end position="259"/>
    </location>
</feature>
<evidence type="ECO:0000259" key="4">
    <source>
        <dbReference type="PROSITE" id="PS50893"/>
    </source>
</evidence>
<name>A0ABQ6TRR4_9BACT</name>
<dbReference type="GO" id="GO:0005524">
    <property type="term" value="F:ATP binding"/>
    <property type="evidence" value="ECO:0007669"/>
    <property type="project" value="UniProtKB-KW"/>
</dbReference>
<dbReference type="InterPro" id="IPR032781">
    <property type="entry name" value="ABC_tran_Xtn"/>
</dbReference>
<evidence type="ECO:0000256" key="1">
    <source>
        <dbReference type="ARBA" id="ARBA00022741"/>
    </source>
</evidence>
<dbReference type="SUPFAM" id="SSF52540">
    <property type="entry name" value="P-loop containing nucleoside triphosphate hydrolases"/>
    <property type="match status" value="2"/>
</dbReference>
<dbReference type="InterPro" id="IPR027417">
    <property type="entry name" value="P-loop_NTPase"/>
</dbReference>
<keyword evidence="2 5" id="KW-0067">ATP-binding</keyword>
<protein>
    <submittedName>
        <fullName evidence="5">ABC-F family ATP-binding cassette domain-containing protein</fullName>
    </submittedName>
</protein>
<evidence type="ECO:0000313" key="6">
    <source>
        <dbReference type="Proteomes" id="UP000798046"/>
    </source>
</evidence>
<evidence type="ECO:0000313" key="5">
    <source>
        <dbReference type="EMBL" id="KAB0671726.1"/>
    </source>
</evidence>
<dbReference type="InterPro" id="IPR051309">
    <property type="entry name" value="ABCF_ATPase"/>
</dbReference>
<dbReference type="Proteomes" id="UP000798046">
    <property type="component" value="Unassembled WGS sequence"/>
</dbReference>
<dbReference type="EMBL" id="VZRA01000001">
    <property type="protein sequence ID" value="KAB0671726.1"/>
    <property type="molecule type" value="Genomic_DNA"/>
</dbReference>
<dbReference type="Pfam" id="PF16326">
    <property type="entry name" value="ABC_tran_CTD"/>
    <property type="match status" value="1"/>
</dbReference>
<evidence type="ECO:0000256" key="2">
    <source>
        <dbReference type="ARBA" id="ARBA00022840"/>
    </source>
</evidence>
<feature type="region of interest" description="Disordered" evidence="3">
    <location>
        <begin position="549"/>
        <end position="600"/>
    </location>
</feature>
<dbReference type="Gene3D" id="3.40.50.300">
    <property type="entry name" value="P-loop containing nucleotide triphosphate hydrolases"/>
    <property type="match status" value="2"/>
</dbReference>
<dbReference type="RefSeq" id="WP_151155170.1">
    <property type="nucleotide sequence ID" value="NZ_VZRA01000001.1"/>
</dbReference>
<keyword evidence="6" id="KW-1185">Reference proteome</keyword>
<dbReference type="InterPro" id="IPR017871">
    <property type="entry name" value="ABC_transporter-like_CS"/>
</dbReference>
<feature type="compositionally biased region" description="Low complexity" evidence="3">
    <location>
        <begin position="549"/>
        <end position="562"/>
    </location>
</feature>
<sequence>MLQLIDISKDFAGNPLFTAISWHLKKGERVALVGENGAGKSTLMKIIAGLSEPTSGEIQLARGAKASYLPQDGIVTSGRTLFHEARTALAELLAMEDELHRLGQELERLPHDAAEHPAALQRYGDLQEQFRHRGGYTMEAEIGTVLKGLGFSQADWQRDCGEFSGGWQMRIALARLLLQKPDVLLLDEPTNHLDIEARNWLEEYLCSYPGSVVLVSHDRFFMDRVCSRISEVWNHTIADYHCSYSTYLVQRGERVTALREAKRRQDEEIEKSEDFIRRFRYQANKASLVQSRIKQLDKIERIVLPPERKKIRFHFPPAPKSGKTVMELKGLTKAYGDHAVLNRVDLVIEKGERVALVGHNGAGKSTLMSVLAGAEFQGGERTPGHNVVMDYFAQDQASVLDATRSVYDELYADAPYDMVPRLRDILGAFLFSGDDIHKKVGVLSGGERNRLALAKMLLRPSNLLLMDEPTNHLDLFSKEVLLDALRSFDGTVVFVSHDRYFVNGLATRVVEVDGGTLVNYYGDYEYYREKKERSEPAAAASPTAARSAAAAPVAADDSGAAAPPLPLPEMTKEERKKGREEEKQRKREEQGRQKQLAAVESEIARTEAEIARLEVEMNGPGFFDDPQRGAEAGERHVALNVRLEELYGEWEALSG</sequence>
<dbReference type="PROSITE" id="PS00211">
    <property type="entry name" value="ABC_TRANSPORTER_1"/>
    <property type="match status" value="2"/>
</dbReference>
<dbReference type="InterPro" id="IPR003439">
    <property type="entry name" value="ABC_transporter-like_ATP-bd"/>
</dbReference>
<evidence type="ECO:0000256" key="3">
    <source>
        <dbReference type="SAM" id="MobiDB-lite"/>
    </source>
</evidence>
<dbReference type="Gene3D" id="1.10.287.380">
    <property type="entry name" value="Valyl-tRNA synthetase, C-terminal domain"/>
    <property type="match status" value="1"/>
</dbReference>
<dbReference type="InterPro" id="IPR037118">
    <property type="entry name" value="Val-tRNA_synth_C_sf"/>
</dbReference>
<dbReference type="CDD" id="cd03221">
    <property type="entry name" value="ABCF_EF-3"/>
    <property type="match status" value="2"/>
</dbReference>
<reference evidence="5 6" key="1">
    <citation type="journal article" date="2020" name="Microorganisms">
        <title>Description of Three Novel Members in the Family Geobacteraceae, Oryzomonas japonicum gen. nov., sp. nov., Oryzomonas sagensis sp. nov., and Oryzomonas ruber sp. nov.</title>
        <authorList>
            <person name="Xu Z."/>
            <person name="Masuda Y."/>
            <person name="Hayakawa C."/>
            <person name="Ushijima N."/>
            <person name="Kawano K."/>
            <person name="Shiratori Y."/>
            <person name="Senoo K."/>
            <person name="Itoh H."/>
        </authorList>
    </citation>
    <scope>NUCLEOTIDE SEQUENCE [LARGE SCALE GENOMIC DNA]</scope>
    <source>
        <strain evidence="5 6">Red100</strain>
    </source>
</reference>
<proteinExistence type="predicted"/>
<dbReference type="InterPro" id="IPR032524">
    <property type="entry name" value="ABC_tran_C"/>
</dbReference>
<dbReference type="Pfam" id="PF00005">
    <property type="entry name" value="ABC_tran"/>
    <property type="match status" value="2"/>
</dbReference>
<dbReference type="InterPro" id="IPR003593">
    <property type="entry name" value="AAA+_ATPase"/>
</dbReference>
<dbReference type="PANTHER" id="PTHR42855:SF2">
    <property type="entry name" value="DRUG RESISTANCE ABC TRANSPORTER,ATP-BINDING PROTEIN"/>
    <property type="match status" value="1"/>
</dbReference>
<feature type="domain" description="ABC transporter" evidence="4">
    <location>
        <begin position="326"/>
        <end position="539"/>
    </location>
</feature>